<evidence type="ECO:0000259" key="6">
    <source>
        <dbReference type="SMART" id="SM00078"/>
    </source>
</evidence>
<evidence type="ECO:0000256" key="4">
    <source>
        <dbReference type="RuleBase" id="RU000406"/>
    </source>
</evidence>
<dbReference type="InterPro" id="IPR016179">
    <property type="entry name" value="Insulin-like"/>
</dbReference>
<gene>
    <name evidence="7" type="ORF">BLA29_008228</name>
</gene>
<dbReference type="GO" id="GO:0005179">
    <property type="term" value="F:hormone activity"/>
    <property type="evidence" value="ECO:0007669"/>
    <property type="project" value="InterPro"/>
</dbReference>
<dbReference type="Pfam" id="PF00049">
    <property type="entry name" value="Insulin"/>
    <property type="match status" value="1"/>
</dbReference>
<keyword evidence="4" id="KW-0964">Secreted</keyword>
<comment type="subcellular location">
    <subcellularLocation>
        <location evidence="4">Secreted</location>
    </subcellularLocation>
</comment>
<protein>
    <recommendedName>
        <fullName evidence="6">Insulin-like domain-containing protein</fullName>
    </recommendedName>
</protein>
<sequence length="167" mass="18931">MQLVCNGQYNGPSISPSSMIAPVAAQPSFAAGDKMLRQVRRMVFTIHPQQRLPSLPLSNRLNISLARLYYPNNNHCGFYPSLSTSSSTIDHQDNHEASIQTSYVPDQHDRVRVRRGIVDECCYGHCSYQDMRKYCAASPNNNNNNNDDNDDQRIKPIITKSTNYHDQ</sequence>
<dbReference type="InterPro" id="IPR036438">
    <property type="entry name" value="Insulin-like_sf"/>
</dbReference>
<evidence type="ECO:0000256" key="2">
    <source>
        <dbReference type="ARBA" id="ARBA00022685"/>
    </source>
</evidence>
<comment type="similarity">
    <text evidence="1 4">Belongs to the insulin family.</text>
</comment>
<feature type="domain" description="Insulin-like" evidence="6">
    <location>
        <begin position="28"/>
        <end position="135"/>
    </location>
</feature>
<evidence type="ECO:0000256" key="3">
    <source>
        <dbReference type="ARBA" id="ARBA00022729"/>
    </source>
</evidence>
<dbReference type="PROSITE" id="PS00262">
    <property type="entry name" value="INSULIN"/>
    <property type="match status" value="1"/>
</dbReference>
<dbReference type="Proteomes" id="UP000194236">
    <property type="component" value="Unassembled WGS sequence"/>
</dbReference>
<dbReference type="OrthoDB" id="10019596at2759"/>
<evidence type="ECO:0000256" key="1">
    <source>
        <dbReference type="ARBA" id="ARBA00009034"/>
    </source>
</evidence>
<feature type="region of interest" description="Disordered" evidence="5">
    <location>
        <begin position="140"/>
        <end position="167"/>
    </location>
</feature>
<keyword evidence="3" id="KW-0732">Signal</keyword>
<keyword evidence="8" id="KW-1185">Reference proteome</keyword>
<evidence type="ECO:0000313" key="7">
    <source>
        <dbReference type="EMBL" id="OTF82914.1"/>
    </source>
</evidence>
<dbReference type="GO" id="GO:0005576">
    <property type="term" value="C:extracellular region"/>
    <property type="evidence" value="ECO:0007669"/>
    <property type="project" value="UniProtKB-SubCell"/>
</dbReference>
<dbReference type="SUPFAM" id="SSF56994">
    <property type="entry name" value="Insulin-like"/>
    <property type="match status" value="1"/>
</dbReference>
<evidence type="ECO:0000313" key="8">
    <source>
        <dbReference type="Proteomes" id="UP000194236"/>
    </source>
</evidence>
<reference evidence="7 8" key="1">
    <citation type="submission" date="2017-03" db="EMBL/GenBank/DDBJ databases">
        <title>Genome Survey of Euroglyphus maynei.</title>
        <authorList>
            <person name="Arlian L.G."/>
            <person name="Morgan M.S."/>
            <person name="Rider S.D."/>
        </authorList>
    </citation>
    <scope>NUCLEOTIDE SEQUENCE [LARGE SCALE GENOMIC DNA]</scope>
    <source>
        <strain evidence="7">Arlian Lab</strain>
        <tissue evidence="7">Whole body</tissue>
    </source>
</reference>
<name>A0A1Y3BSB3_EURMA</name>
<dbReference type="InterPro" id="IPR022353">
    <property type="entry name" value="Insulin_CS"/>
</dbReference>
<organism evidence="7 8">
    <name type="scientific">Euroglyphus maynei</name>
    <name type="common">Mayne's house dust mite</name>
    <dbReference type="NCBI Taxonomy" id="6958"/>
    <lineage>
        <taxon>Eukaryota</taxon>
        <taxon>Metazoa</taxon>
        <taxon>Ecdysozoa</taxon>
        <taxon>Arthropoda</taxon>
        <taxon>Chelicerata</taxon>
        <taxon>Arachnida</taxon>
        <taxon>Acari</taxon>
        <taxon>Acariformes</taxon>
        <taxon>Sarcoptiformes</taxon>
        <taxon>Astigmata</taxon>
        <taxon>Psoroptidia</taxon>
        <taxon>Analgoidea</taxon>
        <taxon>Pyroglyphidae</taxon>
        <taxon>Pyroglyphinae</taxon>
        <taxon>Euroglyphus</taxon>
    </lineage>
</organism>
<dbReference type="EMBL" id="MUJZ01006156">
    <property type="protein sequence ID" value="OTF82914.1"/>
    <property type="molecule type" value="Genomic_DNA"/>
</dbReference>
<proteinExistence type="inferred from homology"/>
<dbReference type="Gene3D" id="1.10.100.10">
    <property type="entry name" value="Insulin-like"/>
    <property type="match status" value="1"/>
</dbReference>
<comment type="caution">
    <text evidence="7">The sequence shown here is derived from an EMBL/GenBank/DDBJ whole genome shotgun (WGS) entry which is preliminary data.</text>
</comment>
<dbReference type="SMART" id="SM00078">
    <property type="entry name" value="IlGF"/>
    <property type="match status" value="1"/>
</dbReference>
<evidence type="ECO:0000256" key="5">
    <source>
        <dbReference type="SAM" id="MobiDB-lite"/>
    </source>
</evidence>
<accession>A0A1Y3BSB3</accession>
<keyword evidence="2" id="KW-0165">Cleavage on pair of basic residues</keyword>
<dbReference type="AlphaFoldDB" id="A0A1Y3BSB3"/>